<comment type="caution">
    <text evidence="1">The sequence shown here is derived from an EMBL/GenBank/DDBJ whole genome shotgun (WGS) entry which is preliminary data.</text>
</comment>
<protein>
    <submittedName>
        <fullName evidence="1">9663_t:CDS:1</fullName>
    </submittedName>
</protein>
<evidence type="ECO:0000313" key="1">
    <source>
        <dbReference type="EMBL" id="CAG8452492.1"/>
    </source>
</evidence>
<accession>A0ACA9K4T4</accession>
<proteinExistence type="predicted"/>
<sequence length="74" mass="8439">MNSDSINSTNISNMNLDNLSISRSHTKFVLGWAFQENLKVNQKESVKRLTEQVKKLLRGEIQQHDIPKVSTIAN</sequence>
<dbReference type="EMBL" id="CAJVPM010000808">
    <property type="protein sequence ID" value="CAG8452492.1"/>
    <property type="molecule type" value="Genomic_DNA"/>
</dbReference>
<keyword evidence="2" id="KW-1185">Reference proteome</keyword>
<name>A0ACA9K4T4_9GLOM</name>
<organism evidence="1 2">
    <name type="scientific">Scutellospora calospora</name>
    <dbReference type="NCBI Taxonomy" id="85575"/>
    <lineage>
        <taxon>Eukaryota</taxon>
        <taxon>Fungi</taxon>
        <taxon>Fungi incertae sedis</taxon>
        <taxon>Mucoromycota</taxon>
        <taxon>Glomeromycotina</taxon>
        <taxon>Glomeromycetes</taxon>
        <taxon>Diversisporales</taxon>
        <taxon>Gigasporaceae</taxon>
        <taxon>Scutellospora</taxon>
    </lineage>
</organism>
<dbReference type="Proteomes" id="UP000789860">
    <property type="component" value="Unassembled WGS sequence"/>
</dbReference>
<reference evidence="1" key="1">
    <citation type="submission" date="2021-06" db="EMBL/GenBank/DDBJ databases">
        <authorList>
            <person name="Kallberg Y."/>
            <person name="Tangrot J."/>
            <person name="Rosling A."/>
        </authorList>
    </citation>
    <scope>NUCLEOTIDE SEQUENCE</scope>
    <source>
        <strain evidence="1">AU212A</strain>
    </source>
</reference>
<evidence type="ECO:0000313" key="2">
    <source>
        <dbReference type="Proteomes" id="UP000789860"/>
    </source>
</evidence>
<gene>
    <name evidence="1" type="ORF">SCALOS_LOCUS1247</name>
</gene>